<evidence type="ECO:0000313" key="1">
    <source>
        <dbReference type="EnsemblProtists" id="PYU1_T001725"/>
    </source>
</evidence>
<sequence length="72" mass="8427">MVSFASPLFWQIHYLVTNLSKKNFKTNVAELNQDIDFRDPRNQNRDALKIQLLTHEIAQASSRPNFTTFICE</sequence>
<dbReference type="AlphaFoldDB" id="K3W9T4"/>
<reference evidence="1" key="3">
    <citation type="submission" date="2015-02" db="UniProtKB">
        <authorList>
            <consortium name="EnsemblProtists"/>
        </authorList>
    </citation>
    <scope>IDENTIFICATION</scope>
    <source>
        <strain evidence="1">DAOM BR144</strain>
    </source>
</reference>
<dbReference type="EMBL" id="GL376634">
    <property type="status" value="NOT_ANNOTATED_CDS"/>
    <property type="molecule type" value="Genomic_DNA"/>
</dbReference>
<accession>K3W9T4</accession>
<keyword evidence="2" id="KW-1185">Reference proteome</keyword>
<dbReference type="STRING" id="431595.K3W9T4"/>
<dbReference type="Proteomes" id="UP000019132">
    <property type="component" value="Unassembled WGS sequence"/>
</dbReference>
<dbReference type="EnsemblProtists" id="PYU1_T001725">
    <property type="protein sequence ID" value="PYU1_T001725"/>
    <property type="gene ID" value="PYU1_G001724"/>
</dbReference>
<reference evidence="2" key="1">
    <citation type="journal article" date="2010" name="Genome Biol.">
        <title>Genome sequence of the necrotrophic plant pathogen Pythium ultimum reveals original pathogenicity mechanisms and effector repertoire.</title>
        <authorList>
            <person name="Levesque C.A."/>
            <person name="Brouwer H."/>
            <person name="Cano L."/>
            <person name="Hamilton J.P."/>
            <person name="Holt C."/>
            <person name="Huitema E."/>
            <person name="Raffaele S."/>
            <person name="Robideau G.P."/>
            <person name="Thines M."/>
            <person name="Win J."/>
            <person name="Zerillo M.M."/>
            <person name="Beakes G.W."/>
            <person name="Boore J.L."/>
            <person name="Busam D."/>
            <person name="Dumas B."/>
            <person name="Ferriera S."/>
            <person name="Fuerstenberg S.I."/>
            <person name="Gachon C.M."/>
            <person name="Gaulin E."/>
            <person name="Govers F."/>
            <person name="Grenville-Briggs L."/>
            <person name="Horner N."/>
            <person name="Hostetler J."/>
            <person name="Jiang R.H."/>
            <person name="Johnson J."/>
            <person name="Krajaejun T."/>
            <person name="Lin H."/>
            <person name="Meijer H.J."/>
            <person name="Moore B."/>
            <person name="Morris P."/>
            <person name="Phuntmart V."/>
            <person name="Puiu D."/>
            <person name="Shetty J."/>
            <person name="Stajich J.E."/>
            <person name="Tripathy S."/>
            <person name="Wawra S."/>
            <person name="van West P."/>
            <person name="Whitty B.R."/>
            <person name="Coutinho P.M."/>
            <person name="Henrissat B."/>
            <person name="Martin F."/>
            <person name="Thomas P.D."/>
            <person name="Tyler B.M."/>
            <person name="De Vries R.P."/>
            <person name="Kamoun S."/>
            <person name="Yandell M."/>
            <person name="Tisserat N."/>
            <person name="Buell C.R."/>
        </authorList>
    </citation>
    <scope>NUCLEOTIDE SEQUENCE</scope>
    <source>
        <strain evidence="2">DAOM:BR144</strain>
    </source>
</reference>
<dbReference type="VEuPathDB" id="FungiDB:PYU1_G001724"/>
<organism evidence="1 2">
    <name type="scientific">Globisporangium ultimum (strain ATCC 200006 / CBS 805.95 / DAOM BR144)</name>
    <name type="common">Pythium ultimum</name>
    <dbReference type="NCBI Taxonomy" id="431595"/>
    <lineage>
        <taxon>Eukaryota</taxon>
        <taxon>Sar</taxon>
        <taxon>Stramenopiles</taxon>
        <taxon>Oomycota</taxon>
        <taxon>Peronosporomycetes</taxon>
        <taxon>Pythiales</taxon>
        <taxon>Pythiaceae</taxon>
        <taxon>Globisporangium</taxon>
    </lineage>
</organism>
<reference evidence="2" key="2">
    <citation type="submission" date="2010-04" db="EMBL/GenBank/DDBJ databases">
        <authorList>
            <person name="Buell R."/>
            <person name="Hamilton J."/>
            <person name="Hostetler J."/>
        </authorList>
    </citation>
    <scope>NUCLEOTIDE SEQUENCE [LARGE SCALE GENOMIC DNA]</scope>
    <source>
        <strain evidence="2">DAOM:BR144</strain>
    </source>
</reference>
<name>K3W9T4_GLOUD</name>
<dbReference type="HOGENOM" id="CLU_2730097_0_0_1"/>
<dbReference type="InParanoid" id="K3W9T4"/>
<evidence type="ECO:0000313" key="2">
    <source>
        <dbReference type="Proteomes" id="UP000019132"/>
    </source>
</evidence>
<proteinExistence type="predicted"/>
<protein>
    <submittedName>
        <fullName evidence="1">Uncharacterized protein</fullName>
    </submittedName>
</protein>
<dbReference type="eggNOG" id="KOG1831">
    <property type="taxonomic scope" value="Eukaryota"/>
</dbReference>